<gene>
    <name evidence="1" type="ORF">CSSPTR1EN2_LOCUS231</name>
</gene>
<evidence type="ECO:0000313" key="2">
    <source>
        <dbReference type="Proteomes" id="UP001497512"/>
    </source>
</evidence>
<evidence type="ECO:0000313" key="1">
    <source>
        <dbReference type="EMBL" id="CAK9189580.1"/>
    </source>
</evidence>
<dbReference type="EMBL" id="OZ019893">
    <property type="protein sequence ID" value="CAK9189580.1"/>
    <property type="molecule type" value="Genomic_DNA"/>
</dbReference>
<dbReference type="Proteomes" id="UP001497512">
    <property type="component" value="Chromosome 1"/>
</dbReference>
<reference evidence="1 2" key="1">
    <citation type="submission" date="2024-02" db="EMBL/GenBank/DDBJ databases">
        <authorList>
            <consortium name="ELIXIR-Norway"/>
            <consortium name="Elixir Norway"/>
        </authorList>
    </citation>
    <scope>NUCLEOTIDE SEQUENCE [LARGE SCALE GENOMIC DNA]</scope>
</reference>
<accession>A0ABP0T7T9</accession>
<sequence>MAKVVKKIPISWPNFGHETNTNQQGKWQSQLDTLIAKKASILGMDVVEVYRELKVHGIVKVEKGIKAECEPTPIGFGKVGEINPWIEKKNEVVELVQVANELEVAKLELDSKNKDKECFRIKMEHINGVHESMTSMKEKEEKKLQDL</sequence>
<organism evidence="1 2">
    <name type="scientific">Sphagnum troendelagicum</name>
    <dbReference type="NCBI Taxonomy" id="128251"/>
    <lineage>
        <taxon>Eukaryota</taxon>
        <taxon>Viridiplantae</taxon>
        <taxon>Streptophyta</taxon>
        <taxon>Embryophyta</taxon>
        <taxon>Bryophyta</taxon>
        <taxon>Sphagnophytina</taxon>
        <taxon>Sphagnopsida</taxon>
        <taxon>Sphagnales</taxon>
        <taxon>Sphagnaceae</taxon>
        <taxon>Sphagnum</taxon>
    </lineage>
</organism>
<keyword evidence="2" id="KW-1185">Reference proteome</keyword>
<proteinExistence type="predicted"/>
<name>A0ABP0T7T9_9BRYO</name>
<protein>
    <submittedName>
        <fullName evidence="1">Uncharacterized protein</fullName>
    </submittedName>
</protein>